<feature type="compositionally biased region" description="Polar residues" evidence="4">
    <location>
        <begin position="485"/>
        <end position="497"/>
    </location>
</feature>
<feature type="compositionally biased region" description="Pro residues" evidence="4">
    <location>
        <begin position="723"/>
        <end position="732"/>
    </location>
</feature>
<dbReference type="GO" id="GO:0005829">
    <property type="term" value="C:cytosol"/>
    <property type="evidence" value="ECO:0007669"/>
    <property type="project" value="TreeGrafter"/>
</dbReference>
<feature type="compositionally biased region" description="Low complexity" evidence="4">
    <location>
        <begin position="546"/>
        <end position="565"/>
    </location>
</feature>
<feature type="compositionally biased region" description="Low complexity" evidence="4">
    <location>
        <begin position="344"/>
        <end position="359"/>
    </location>
</feature>
<feature type="region of interest" description="Disordered" evidence="4">
    <location>
        <begin position="267"/>
        <end position="389"/>
    </location>
</feature>
<evidence type="ECO:0000256" key="3">
    <source>
        <dbReference type="RuleBase" id="RU361214"/>
    </source>
</evidence>
<dbReference type="Pfam" id="PF10033">
    <property type="entry name" value="ATG13"/>
    <property type="match status" value="1"/>
</dbReference>
<dbReference type="Proteomes" id="UP000807353">
    <property type="component" value="Unassembled WGS sequence"/>
</dbReference>
<feature type="compositionally biased region" description="Gly residues" evidence="4">
    <location>
        <begin position="514"/>
        <end position="545"/>
    </location>
</feature>
<dbReference type="OrthoDB" id="70161at2759"/>
<feature type="region of interest" description="Disordered" evidence="4">
    <location>
        <begin position="633"/>
        <end position="761"/>
    </location>
</feature>
<dbReference type="PANTHER" id="PTHR13430:SF4">
    <property type="entry name" value="AUTOPHAGY-RELATED PROTEIN 13"/>
    <property type="match status" value="1"/>
</dbReference>
<comment type="caution">
    <text evidence="6">The sequence shown here is derived from an EMBL/GenBank/DDBJ whole genome shotgun (WGS) entry which is preliminary data.</text>
</comment>
<feature type="compositionally biased region" description="Gly residues" evidence="4">
    <location>
        <begin position="950"/>
        <end position="959"/>
    </location>
</feature>
<feature type="compositionally biased region" description="Polar residues" evidence="4">
    <location>
        <begin position="298"/>
        <end position="312"/>
    </location>
</feature>
<evidence type="ECO:0000256" key="4">
    <source>
        <dbReference type="SAM" id="MobiDB-lite"/>
    </source>
</evidence>
<keyword evidence="2 3" id="KW-0072">Autophagy</keyword>
<dbReference type="InterPro" id="IPR018731">
    <property type="entry name" value="Atg13_N"/>
</dbReference>
<dbReference type="GO" id="GO:0000407">
    <property type="term" value="C:phagophore assembly site"/>
    <property type="evidence" value="ECO:0007669"/>
    <property type="project" value="TreeGrafter"/>
</dbReference>
<feature type="compositionally biased region" description="Polar residues" evidence="4">
    <location>
        <begin position="598"/>
        <end position="610"/>
    </location>
</feature>
<feature type="compositionally biased region" description="Basic and acidic residues" evidence="4">
    <location>
        <begin position="960"/>
        <end position="975"/>
    </location>
</feature>
<feature type="compositionally biased region" description="Polar residues" evidence="4">
    <location>
        <begin position="742"/>
        <end position="752"/>
    </location>
</feature>
<name>A0A9P5YCQ5_9AGAR</name>
<evidence type="ECO:0000259" key="5">
    <source>
        <dbReference type="Pfam" id="PF10033"/>
    </source>
</evidence>
<protein>
    <recommendedName>
        <fullName evidence="3">Autophagy-related protein 13</fullName>
    </recommendedName>
</protein>
<evidence type="ECO:0000256" key="2">
    <source>
        <dbReference type="ARBA" id="ARBA00023006"/>
    </source>
</evidence>
<feature type="compositionally biased region" description="Low complexity" evidence="4">
    <location>
        <begin position="372"/>
        <end position="389"/>
    </location>
</feature>
<gene>
    <name evidence="6" type="ORF">BDZ94DRAFT_1319025</name>
</gene>
<feature type="region of interest" description="Disordered" evidence="4">
    <location>
        <begin position="461"/>
        <end position="615"/>
    </location>
</feature>
<feature type="compositionally biased region" description="Polar residues" evidence="4">
    <location>
        <begin position="322"/>
        <end position="335"/>
    </location>
</feature>
<dbReference type="InterPro" id="IPR040182">
    <property type="entry name" value="ATG13"/>
</dbReference>
<dbReference type="GO" id="GO:1990316">
    <property type="term" value="C:Atg1/ULK1 kinase complex"/>
    <property type="evidence" value="ECO:0007669"/>
    <property type="project" value="InterPro"/>
</dbReference>
<dbReference type="PANTHER" id="PTHR13430">
    <property type="match status" value="1"/>
</dbReference>
<evidence type="ECO:0000256" key="1">
    <source>
        <dbReference type="ARBA" id="ARBA00005246"/>
    </source>
</evidence>
<keyword evidence="7" id="KW-1185">Reference proteome</keyword>
<feature type="compositionally biased region" description="Basic and acidic residues" evidence="4">
    <location>
        <begin position="931"/>
        <end position="945"/>
    </location>
</feature>
<dbReference type="GO" id="GO:0034497">
    <property type="term" value="P:protein localization to phagophore assembly site"/>
    <property type="evidence" value="ECO:0007669"/>
    <property type="project" value="TreeGrafter"/>
</dbReference>
<accession>A0A9P5YCQ5</accession>
<dbReference type="Gene3D" id="3.30.900.10">
    <property type="entry name" value="HORMA domain"/>
    <property type="match status" value="1"/>
</dbReference>
<sequence length="975" mass="103145">MSQDSRADQIAFHLYTKLFSVVSQARTTSEPRSQPKVDRWFNLETPESELFSKDAKEPYKSVSQNPPPPLEIQVLLAVPDLAHTNQGLVLRLPDSSRTRIHPPPPHILLESYTMTFTAGPDPADVPLPTIYKAGIPLFRSLYTLLRLLPAWKLHKRLRRRAGVGPSLAIVLRVGAESSLGFGVDGVPPLETQTHAFTEVPHPMGMFVLSVRYLSSPTFQLDELESLLSSRFMSQDERPFMPTLARRADPSPPHPVPQTTALADRFLLPSAGSSPGRGIPLPLPPDRQLASGSLPRRQLSLSRPSTGTGQHRPSPSYDLSHRPSPSNLEATRTMLRQESAHHRTSSASSSLSPTNSFFTPTVPPSNLTLNTNIPPSSSSSSSIPPSTTATTATPITAMQGQGQTPPRRPVFPFPFKSNTLASSSISAGGLGSQPSSLNDRVSLHDRMAGLSERRSVDLAFTPATSASPIPHAQTTANTPVAAPGSSEDQSGVPTTTPPTRKRYSSSFGHRYVSGGLPGSAGSAGSGVSGGPGSLGTGTGAGAGGSTTGSAQAGEGSSLSRSGSRSGRPPHQISGLGIQVPAGRMSPQLAEFPRPRNLSMDPQRSPTRTNSFLAGHTDDDDISVFVQSIDMRKPLVGRGKEREDRQRRGEEERERERTGRWGEGGAKERNDDEQGERPRGRDSHSRVGRGVVGSPPLAPARTALDPTRGMVASPPRMRTALSSPPTSPPAPMPVSPRQRMGTGSPRTMATSPQGVGSPPAGLMLTSEREVDERLRRMNEAFIKSLEGLGGGTSRAGQSGSTSGEGEGGSGSRSRSGSGSGSGNNEEMSGERETTIGRRGFGHFRNASGGDYRLGAETSSMAGRGGSGAGRSESPFTSTRGDGPRRDAGASHAYSAPRTDRAPLGAPLASTRRENSPFSGGAYPSIFARPRSAASRDRSEEVIGRLEFDYEGVSGGGGGGGDGRSRDGTERRERSGRY</sequence>
<feature type="compositionally biased region" description="Polar residues" evidence="4">
    <location>
        <begin position="461"/>
        <end position="477"/>
    </location>
</feature>
<evidence type="ECO:0000313" key="7">
    <source>
        <dbReference type="Proteomes" id="UP000807353"/>
    </source>
</evidence>
<proteinExistence type="inferred from homology"/>
<feature type="compositionally biased region" description="Basic and acidic residues" evidence="4">
    <location>
        <begin position="633"/>
        <end position="683"/>
    </location>
</feature>
<dbReference type="AlphaFoldDB" id="A0A9P5YCQ5"/>
<feature type="region of interest" description="Disordered" evidence="4">
    <location>
        <begin position="396"/>
        <end position="415"/>
    </location>
</feature>
<evidence type="ECO:0000313" key="6">
    <source>
        <dbReference type="EMBL" id="KAF9466849.1"/>
    </source>
</evidence>
<organism evidence="6 7">
    <name type="scientific">Collybia nuda</name>
    <dbReference type="NCBI Taxonomy" id="64659"/>
    <lineage>
        <taxon>Eukaryota</taxon>
        <taxon>Fungi</taxon>
        <taxon>Dikarya</taxon>
        <taxon>Basidiomycota</taxon>
        <taxon>Agaricomycotina</taxon>
        <taxon>Agaricomycetes</taxon>
        <taxon>Agaricomycetidae</taxon>
        <taxon>Agaricales</taxon>
        <taxon>Tricholomatineae</taxon>
        <taxon>Clitocybaceae</taxon>
        <taxon>Collybia</taxon>
    </lineage>
</organism>
<reference evidence="6" key="1">
    <citation type="submission" date="2020-11" db="EMBL/GenBank/DDBJ databases">
        <authorList>
            <consortium name="DOE Joint Genome Institute"/>
            <person name="Ahrendt S."/>
            <person name="Riley R."/>
            <person name="Andreopoulos W."/>
            <person name="Labutti K."/>
            <person name="Pangilinan J."/>
            <person name="Ruiz-Duenas F.J."/>
            <person name="Barrasa J.M."/>
            <person name="Sanchez-Garcia M."/>
            <person name="Camarero S."/>
            <person name="Miyauchi S."/>
            <person name="Serrano A."/>
            <person name="Linde D."/>
            <person name="Babiker R."/>
            <person name="Drula E."/>
            <person name="Ayuso-Fernandez I."/>
            <person name="Pacheco R."/>
            <person name="Padilla G."/>
            <person name="Ferreira P."/>
            <person name="Barriuso J."/>
            <person name="Kellner H."/>
            <person name="Castanera R."/>
            <person name="Alfaro M."/>
            <person name="Ramirez L."/>
            <person name="Pisabarro A.G."/>
            <person name="Kuo A."/>
            <person name="Tritt A."/>
            <person name="Lipzen A."/>
            <person name="He G."/>
            <person name="Yan M."/>
            <person name="Ng V."/>
            <person name="Cullen D."/>
            <person name="Martin F."/>
            <person name="Rosso M.-N."/>
            <person name="Henrissat B."/>
            <person name="Hibbett D."/>
            <person name="Martinez A.T."/>
            <person name="Grigoriev I.V."/>
        </authorList>
    </citation>
    <scope>NUCLEOTIDE SEQUENCE</scope>
    <source>
        <strain evidence="6">CBS 247.69</strain>
    </source>
</reference>
<comment type="similarity">
    <text evidence="1 3">Belongs to the ATG13 family. Fungi subfamily.</text>
</comment>
<feature type="compositionally biased region" description="Low complexity" evidence="4">
    <location>
        <begin position="809"/>
        <end position="824"/>
    </location>
</feature>
<feature type="region of interest" description="Disordered" evidence="4">
    <location>
        <begin position="773"/>
        <end position="975"/>
    </location>
</feature>
<dbReference type="GO" id="GO:0000423">
    <property type="term" value="P:mitophagy"/>
    <property type="evidence" value="ECO:0007669"/>
    <property type="project" value="TreeGrafter"/>
</dbReference>
<dbReference type="GO" id="GO:0034727">
    <property type="term" value="P:piecemeal microautophagy of the nucleus"/>
    <property type="evidence" value="ECO:0007669"/>
    <property type="project" value="TreeGrafter"/>
</dbReference>
<feature type="domain" description="Autophagy-related protein 13 N-terminal" evidence="5">
    <location>
        <begin position="13"/>
        <end position="218"/>
    </location>
</feature>
<dbReference type="InterPro" id="IPR036570">
    <property type="entry name" value="HORMA_dom_sf"/>
</dbReference>
<dbReference type="EMBL" id="MU150239">
    <property type="protein sequence ID" value="KAF9466849.1"/>
    <property type="molecule type" value="Genomic_DNA"/>
</dbReference>